<name>A0ABQ5D209_9ASTR</name>
<keyword evidence="2" id="KW-1185">Reference proteome</keyword>
<comment type="caution">
    <text evidence="1">The sequence shown here is derived from an EMBL/GenBank/DDBJ whole genome shotgun (WGS) entry which is preliminary data.</text>
</comment>
<gene>
    <name evidence="1" type="ORF">Tco_0923815</name>
</gene>
<protein>
    <submittedName>
        <fullName evidence="1">Uncharacterized protein</fullName>
    </submittedName>
</protein>
<evidence type="ECO:0000313" key="2">
    <source>
        <dbReference type="Proteomes" id="UP001151760"/>
    </source>
</evidence>
<sequence length="131" mass="14376">MRTPLSLPILFSSGVPTAKGHLPLLPIPLPTPSPPLLLPSTVCRAGVSKVTLSPRKRLCIALGPRYEDTNEDIGRSGRCKGDDFLMSHRAIQAVIETTCLYSHTLLIEKEARLSCELGYNRWCSDTARSEC</sequence>
<reference evidence="1" key="2">
    <citation type="submission" date="2022-01" db="EMBL/GenBank/DDBJ databases">
        <authorList>
            <person name="Yamashiro T."/>
            <person name="Shiraishi A."/>
            <person name="Satake H."/>
            <person name="Nakayama K."/>
        </authorList>
    </citation>
    <scope>NUCLEOTIDE SEQUENCE</scope>
</reference>
<dbReference type="Proteomes" id="UP001151760">
    <property type="component" value="Unassembled WGS sequence"/>
</dbReference>
<accession>A0ABQ5D209</accession>
<evidence type="ECO:0000313" key="1">
    <source>
        <dbReference type="EMBL" id="GJT33396.1"/>
    </source>
</evidence>
<dbReference type="EMBL" id="BQNB010014874">
    <property type="protein sequence ID" value="GJT33396.1"/>
    <property type="molecule type" value="Genomic_DNA"/>
</dbReference>
<organism evidence="1 2">
    <name type="scientific">Tanacetum coccineum</name>
    <dbReference type="NCBI Taxonomy" id="301880"/>
    <lineage>
        <taxon>Eukaryota</taxon>
        <taxon>Viridiplantae</taxon>
        <taxon>Streptophyta</taxon>
        <taxon>Embryophyta</taxon>
        <taxon>Tracheophyta</taxon>
        <taxon>Spermatophyta</taxon>
        <taxon>Magnoliopsida</taxon>
        <taxon>eudicotyledons</taxon>
        <taxon>Gunneridae</taxon>
        <taxon>Pentapetalae</taxon>
        <taxon>asterids</taxon>
        <taxon>campanulids</taxon>
        <taxon>Asterales</taxon>
        <taxon>Asteraceae</taxon>
        <taxon>Asteroideae</taxon>
        <taxon>Anthemideae</taxon>
        <taxon>Anthemidinae</taxon>
        <taxon>Tanacetum</taxon>
    </lineage>
</organism>
<reference evidence="1" key="1">
    <citation type="journal article" date="2022" name="Int. J. Mol. Sci.">
        <title>Draft Genome of Tanacetum Coccineum: Genomic Comparison of Closely Related Tanacetum-Family Plants.</title>
        <authorList>
            <person name="Yamashiro T."/>
            <person name="Shiraishi A."/>
            <person name="Nakayama K."/>
            <person name="Satake H."/>
        </authorList>
    </citation>
    <scope>NUCLEOTIDE SEQUENCE</scope>
</reference>
<proteinExistence type="predicted"/>